<keyword evidence="4" id="KW-1185">Reference proteome</keyword>
<dbReference type="EMBL" id="JALLPB020000010">
    <property type="protein sequence ID" value="KAL3826981.1"/>
    <property type="molecule type" value="Genomic_DNA"/>
</dbReference>
<evidence type="ECO:0000313" key="4">
    <source>
        <dbReference type="Proteomes" id="UP001530377"/>
    </source>
</evidence>
<dbReference type="InterPro" id="IPR035892">
    <property type="entry name" value="C2_domain_sf"/>
</dbReference>
<dbReference type="SUPFAM" id="SSF49562">
    <property type="entry name" value="C2 domain (Calcium/lipid-binding domain, CaLB)"/>
    <property type="match status" value="1"/>
</dbReference>
<keyword evidence="1" id="KW-0472">Membrane</keyword>
<dbReference type="AlphaFoldDB" id="A0ABD3SRH8"/>
<dbReference type="PROSITE" id="PS50004">
    <property type="entry name" value="C2"/>
    <property type="match status" value="1"/>
</dbReference>
<reference evidence="3 4" key="1">
    <citation type="submission" date="2024-10" db="EMBL/GenBank/DDBJ databases">
        <title>Updated reference genomes for cyclostephanoid diatoms.</title>
        <authorList>
            <person name="Roberts W.R."/>
            <person name="Alverson A.J."/>
        </authorList>
    </citation>
    <scope>NUCLEOTIDE SEQUENCE [LARGE SCALE GENOMIC DNA]</scope>
    <source>
        <strain evidence="3 4">AJA228-03</strain>
    </source>
</reference>
<keyword evidence="1" id="KW-1133">Transmembrane helix</keyword>
<sequence length="1069" mass="121164">MDDPTRPSRYQSNEALRLEGLVVQKHLGGVERTRYLVIDFSTGSISVYKSPPPSSDVHSMQERSRSLPSRFITSAKPNFSRCKSTSDADHLAHLSRKLKDVERGIWEPKFTVPSSIGWKVRNIENDETGFYLVLPPEFKKIDPKAEVLTCVREGRRMSYAQPSILTSVKEGKGIVGSSDLGTLGPNTTNASDDDDNNCVSLTASSRKPGFSLLRKAKHFPVGEQEVVYLFRVLLDGNEKFIWLQAAAELGRLSSESAFLFNFLAPIGAVRKKIGFGCSNLTERSLRYAEWAQLVGKKQTVSNFHFNVHETTSKIEPQNNDRRGSSAYDSTRLMSIKPTYAYRNRTMTERDLYREMMIASDKWEDFRTQTVGDRDEDMIGSLHVEVLACHGLPKLDKFSGTDAVCYFVCGPFAFASDVINGFLNPVWPRKSRRACIFPLFYAYQKLYVGVFDDDGARDKDDFAGRVVVDMARMRPNSVYDVFFPLRLHQNAYVRSPRGAIHLRLRIEWNNERKALLSYLKLPKKTEQLGNSVTVSCSDHKAFRNVVLTVHGKDIPGRYKMTVQRALQREMKLYKMAIQTTIKELIRDIIHYAHPFMSLCVFFAWMHVVYLNSMAYVPVYFVIGIIAILMRNYIMYGVGEESGFPHFGFTPIKVSELVNVLLFGGPGTRYIKPIKVTPSSLKAAVSKSSFDELDGDESSMLRLSANGAGIIRMDGDHMEFPFSQSGRYPKKTHVEAIVGNAAAAMFCDDNDDDEEEDQSLQEVKSGKSLDEIEQEVEGERMFNNRVAQGNAPTYDLSSDKIWKRVTDPPGLPEQDAMVSIKATRTLQEEIIHNKNTLQKCTMRQFDDRMFIVNKYDPGHSTGREFVLNQVIGTNKYKSPIVSKIAGIFAPGLEILKVGLSICRAIFNLFLWRDPFLTFLFLLGAIVLLCVLLIFPWRLFFVALGFGAFGPQNWLIRVYRTKKTKQEKSSYPSSSQISDNKVTKKTGGITDRSLLRSTKKKEVATCDPKTNRSHFRFHNHLSTNNGIDVREEMAQKSISIHRAVVPNSPLLSRRFYDWPPNPTFSKVDVYSQ</sequence>
<feature type="transmembrane region" description="Helical" evidence="1">
    <location>
        <begin position="938"/>
        <end position="956"/>
    </location>
</feature>
<accession>A0ABD3SRH8</accession>
<dbReference type="InterPro" id="IPR000008">
    <property type="entry name" value="C2_dom"/>
</dbReference>
<evidence type="ECO:0000313" key="3">
    <source>
        <dbReference type="EMBL" id="KAL3826981.1"/>
    </source>
</evidence>
<dbReference type="CDD" id="cd00030">
    <property type="entry name" value="C2"/>
    <property type="match status" value="1"/>
</dbReference>
<evidence type="ECO:0000259" key="2">
    <source>
        <dbReference type="PROSITE" id="PS50004"/>
    </source>
</evidence>
<dbReference type="Gene3D" id="2.60.40.150">
    <property type="entry name" value="C2 domain"/>
    <property type="match status" value="1"/>
</dbReference>
<gene>
    <name evidence="3" type="ORF">ACHAXA_000045</name>
</gene>
<comment type="caution">
    <text evidence="3">The sequence shown here is derived from an EMBL/GenBank/DDBJ whole genome shotgun (WGS) entry which is preliminary data.</text>
</comment>
<evidence type="ECO:0000256" key="1">
    <source>
        <dbReference type="SAM" id="Phobius"/>
    </source>
</evidence>
<name>A0ABD3SRH8_9STRA</name>
<organism evidence="3 4">
    <name type="scientific">Cyclostephanos tholiformis</name>
    <dbReference type="NCBI Taxonomy" id="382380"/>
    <lineage>
        <taxon>Eukaryota</taxon>
        <taxon>Sar</taxon>
        <taxon>Stramenopiles</taxon>
        <taxon>Ochrophyta</taxon>
        <taxon>Bacillariophyta</taxon>
        <taxon>Coscinodiscophyceae</taxon>
        <taxon>Thalassiosirophycidae</taxon>
        <taxon>Stephanodiscales</taxon>
        <taxon>Stephanodiscaceae</taxon>
        <taxon>Cyclostephanos</taxon>
    </lineage>
</organism>
<protein>
    <recommendedName>
        <fullName evidence="2">C2 domain-containing protein</fullName>
    </recommendedName>
</protein>
<feature type="transmembrane region" description="Helical" evidence="1">
    <location>
        <begin position="612"/>
        <end position="632"/>
    </location>
</feature>
<proteinExistence type="predicted"/>
<dbReference type="Pfam" id="PF00168">
    <property type="entry name" value="C2"/>
    <property type="match status" value="1"/>
</dbReference>
<feature type="domain" description="C2" evidence="2">
    <location>
        <begin position="362"/>
        <end position="482"/>
    </location>
</feature>
<keyword evidence="1" id="KW-0812">Transmembrane</keyword>
<feature type="transmembrane region" description="Helical" evidence="1">
    <location>
        <begin position="913"/>
        <end position="932"/>
    </location>
</feature>
<dbReference type="Proteomes" id="UP001530377">
    <property type="component" value="Unassembled WGS sequence"/>
</dbReference>